<accession>A0ABY7BTC5</accession>
<keyword evidence="1" id="KW-0472">Membrane</keyword>
<dbReference type="Proteomes" id="UP001164727">
    <property type="component" value="Chromosome"/>
</dbReference>
<evidence type="ECO:0000313" key="2">
    <source>
        <dbReference type="EMBL" id="WAN63640.1"/>
    </source>
</evidence>
<proteinExistence type="predicted"/>
<evidence type="ECO:0000313" key="3">
    <source>
        <dbReference type="Proteomes" id="UP001164727"/>
    </source>
</evidence>
<keyword evidence="1" id="KW-1133">Transmembrane helix</keyword>
<name>A0ABY7BTC5_9MOLU</name>
<sequence>MKINQNQINKNKLKIFIIFIILTITFSIIAISIYFNQKRKEEIQLENNFPIFKVELSGGNNQNKHLIPISIPNLNKDKYEHLINIEHSVILNSQNMEIKEPLFLKIEIFLDTQNTFQNPQKYFDYQIITTKDKEKDKIYSPEDKPHYSAMHPNETQTITINTKIQQKDIILEKNPKLFLVYDYELVDKQGKKITGGSNMVSNKTSNIVNT</sequence>
<dbReference type="RefSeq" id="WP_268849822.1">
    <property type="nucleotide sequence ID" value="NZ_CP114006.1"/>
</dbReference>
<organism evidence="2 3">
    <name type="scientific">Candidatus Phytoplasma rubi</name>
    <dbReference type="NCBI Taxonomy" id="399025"/>
    <lineage>
        <taxon>Bacteria</taxon>
        <taxon>Bacillati</taxon>
        <taxon>Mycoplasmatota</taxon>
        <taxon>Mollicutes</taxon>
        <taxon>Acholeplasmatales</taxon>
        <taxon>Acholeplasmataceae</taxon>
        <taxon>Candidatus Phytoplasma</taxon>
        <taxon>16SrV (Elm yellows group)</taxon>
    </lineage>
</organism>
<gene>
    <name evidence="2" type="ORF">RS022_08420</name>
</gene>
<keyword evidence="1" id="KW-0812">Transmembrane</keyword>
<evidence type="ECO:0000256" key="1">
    <source>
        <dbReference type="SAM" id="Phobius"/>
    </source>
</evidence>
<dbReference type="EMBL" id="CP114006">
    <property type="protein sequence ID" value="WAN63640.1"/>
    <property type="molecule type" value="Genomic_DNA"/>
</dbReference>
<protein>
    <recommendedName>
        <fullName evidence="4">Effector</fullName>
    </recommendedName>
</protein>
<feature type="transmembrane region" description="Helical" evidence="1">
    <location>
        <begin position="15"/>
        <end position="35"/>
    </location>
</feature>
<reference evidence="2 3" key="1">
    <citation type="journal article" date="2023" name="Microbiol. Resour. Announc.">
        <title>Complete Genome of 'Candidatus Phytoplasma rubi' RS, a Phytopathogenic Bacterium Associated with Rubus Stunt Disease.</title>
        <authorList>
            <person name="Duckeck D."/>
            <person name="Zubert C."/>
            <person name="Bohm J.W."/>
            <person name="Carminati G."/>
            <person name="Schneider B."/>
            <person name="Kube M."/>
        </authorList>
    </citation>
    <scope>NUCLEOTIDE SEQUENCE [LARGE SCALE GENOMIC DNA]</scope>
    <source>
        <strain evidence="2 3">RS</strain>
    </source>
</reference>
<keyword evidence="3" id="KW-1185">Reference proteome</keyword>
<evidence type="ECO:0008006" key="4">
    <source>
        <dbReference type="Google" id="ProtNLM"/>
    </source>
</evidence>